<evidence type="ECO:0000256" key="1">
    <source>
        <dbReference type="ARBA" id="ARBA00022448"/>
    </source>
</evidence>
<sequence>MSVDAVSVSGLSKTFRVPDGKGGHIRHMAVDQVTFAVEAGGSLGIVGESGSGKTTIARMLVGLERASGGSMTVLGRDRSTPTRRAVERNRRARELQIVFQDPYTSLDPSQSARAAVDEVLRHHAKLTAGQRPTRTAALMEQVGLTERQADARPRDLSGGQRQRVAIARALAAEPRVLILDEAVSALDVSIQAQIVNLLADIRAATGMAYLLISHDLAVVRQLCDAVLVLRRGKVVEQGSCGQVLDAPVEDYTRRLRAAVPVPGWRPGS</sequence>
<dbReference type="InterPro" id="IPR017871">
    <property type="entry name" value="ABC_transporter-like_CS"/>
</dbReference>
<dbReference type="InterPro" id="IPR050319">
    <property type="entry name" value="ABC_transp_ATP-bind"/>
</dbReference>
<name>A0ABS7QYZ5_9ACTN</name>
<evidence type="ECO:0000259" key="4">
    <source>
        <dbReference type="PROSITE" id="PS50893"/>
    </source>
</evidence>
<keyword evidence="2" id="KW-0547">Nucleotide-binding</keyword>
<dbReference type="InterPro" id="IPR027417">
    <property type="entry name" value="P-loop_NTPase"/>
</dbReference>
<dbReference type="PROSITE" id="PS50893">
    <property type="entry name" value="ABC_TRANSPORTER_2"/>
    <property type="match status" value="1"/>
</dbReference>
<keyword evidence="1" id="KW-0813">Transport</keyword>
<organism evidence="5 6">
    <name type="scientific">Streptantibioticus parmotrematis</name>
    <dbReference type="NCBI Taxonomy" id="2873249"/>
    <lineage>
        <taxon>Bacteria</taxon>
        <taxon>Bacillati</taxon>
        <taxon>Actinomycetota</taxon>
        <taxon>Actinomycetes</taxon>
        <taxon>Kitasatosporales</taxon>
        <taxon>Streptomycetaceae</taxon>
        <taxon>Streptantibioticus</taxon>
    </lineage>
</organism>
<evidence type="ECO:0000256" key="3">
    <source>
        <dbReference type="ARBA" id="ARBA00022840"/>
    </source>
</evidence>
<dbReference type="Proteomes" id="UP001198565">
    <property type="component" value="Unassembled WGS sequence"/>
</dbReference>
<dbReference type="EMBL" id="JAINVZ010000024">
    <property type="protein sequence ID" value="MBY8888426.1"/>
    <property type="molecule type" value="Genomic_DNA"/>
</dbReference>
<dbReference type="CDD" id="cd03257">
    <property type="entry name" value="ABC_NikE_OppD_transporters"/>
    <property type="match status" value="1"/>
</dbReference>
<proteinExistence type="predicted"/>
<gene>
    <name evidence="5" type="ORF">K7472_26810</name>
</gene>
<dbReference type="SUPFAM" id="SSF52540">
    <property type="entry name" value="P-loop containing nucleoside triphosphate hydrolases"/>
    <property type="match status" value="1"/>
</dbReference>
<dbReference type="PROSITE" id="PS00211">
    <property type="entry name" value="ABC_TRANSPORTER_1"/>
    <property type="match status" value="1"/>
</dbReference>
<evidence type="ECO:0000313" key="6">
    <source>
        <dbReference type="Proteomes" id="UP001198565"/>
    </source>
</evidence>
<reference evidence="5 6" key="1">
    <citation type="submission" date="2021-08" db="EMBL/GenBank/DDBJ databases">
        <title>Streptomyces sp. PTM05 isolated from lichen.</title>
        <authorList>
            <person name="Somphong A."/>
            <person name="Phongsopitanun W."/>
            <person name="Tanasupawat S."/>
        </authorList>
    </citation>
    <scope>NUCLEOTIDE SEQUENCE [LARGE SCALE GENOMIC DNA]</scope>
    <source>
        <strain evidence="5 6">Ptm05</strain>
    </source>
</reference>
<evidence type="ECO:0000313" key="5">
    <source>
        <dbReference type="EMBL" id="MBY8888426.1"/>
    </source>
</evidence>
<dbReference type="InterPro" id="IPR003439">
    <property type="entry name" value="ABC_transporter-like_ATP-bd"/>
</dbReference>
<dbReference type="GO" id="GO:0005524">
    <property type="term" value="F:ATP binding"/>
    <property type="evidence" value="ECO:0007669"/>
    <property type="project" value="UniProtKB-KW"/>
</dbReference>
<evidence type="ECO:0000256" key="2">
    <source>
        <dbReference type="ARBA" id="ARBA00022741"/>
    </source>
</evidence>
<dbReference type="PANTHER" id="PTHR43776">
    <property type="entry name" value="TRANSPORT ATP-BINDING PROTEIN"/>
    <property type="match status" value="1"/>
</dbReference>
<dbReference type="Pfam" id="PF00005">
    <property type="entry name" value="ABC_tran"/>
    <property type="match status" value="1"/>
</dbReference>
<dbReference type="SMART" id="SM00382">
    <property type="entry name" value="AAA"/>
    <property type="match status" value="1"/>
</dbReference>
<comment type="caution">
    <text evidence="5">The sequence shown here is derived from an EMBL/GenBank/DDBJ whole genome shotgun (WGS) entry which is preliminary data.</text>
</comment>
<dbReference type="Gene3D" id="3.40.50.300">
    <property type="entry name" value="P-loop containing nucleotide triphosphate hydrolases"/>
    <property type="match status" value="1"/>
</dbReference>
<keyword evidence="6" id="KW-1185">Reference proteome</keyword>
<accession>A0ABS7QYZ5</accession>
<protein>
    <submittedName>
        <fullName evidence="5">ATP-binding cassette domain-containing protein</fullName>
    </submittedName>
</protein>
<dbReference type="InterPro" id="IPR003593">
    <property type="entry name" value="AAA+_ATPase"/>
</dbReference>
<dbReference type="RefSeq" id="WP_222981151.1">
    <property type="nucleotide sequence ID" value="NZ_JAINVZ010000024.1"/>
</dbReference>
<feature type="domain" description="ABC transporter" evidence="4">
    <location>
        <begin position="6"/>
        <end position="256"/>
    </location>
</feature>
<keyword evidence="3 5" id="KW-0067">ATP-binding</keyword>